<keyword evidence="2" id="KW-0812">Transmembrane</keyword>
<dbReference type="Pfam" id="PF07103">
    <property type="entry name" value="DUF1365"/>
    <property type="match status" value="1"/>
</dbReference>
<keyword evidence="2" id="KW-1133">Transmembrane helix</keyword>
<evidence type="ECO:0000256" key="1">
    <source>
        <dbReference type="SAM" id="MobiDB-lite"/>
    </source>
</evidence>
<protein>
    <recommendedName>
        <fullName evidence="5">DUF1365-domain-containing protein</fullName>
    </recommendedName>
</protein>
<dbReference type="VEuPathDB" id="FungiDB:CC77DRAFT_927042"/>
<dbReference type="PANTHER" id="PTHR33973:SF4">
    <property type="entry name" value="OS07G0153300 PROTEIN"/>
    <property type="match status" value="1"/>
</dbReference>
<evidence type="ECO:0008006" key="5">
    <source>
        <dbReference type="Google" id="ProtNLM"/>
    </source>
</evidence>
<gene>
    <name evidence="3" type="ORF">CC77DRAFT_927042</name>
</gene>
<evidence type="ECO:0000256" key="2">
    <source>
        <dbReference type="SAM" id="Phobius"/>
    </source>
</evidence>
<name>A0A177E1F1_ALTAL</name>
<dbReference type="GeneID" id="29119563"/>
<dbReference type="Proteomes" id="UP000077248">
    <property type="component" value="Unassembled WGS sequence"/>
</dbReference>
<evidence type="ECO:0000313" key="4">
    <source>
        <dbReference type="Proteomes" id="UP000077248"/>
    </source>
</evidence>
<sequence>MGWIRSAERTSLIYAVSSVALPLTILAFFLWRTFVSSKNTTATPLDISRWRSQIETPKPKIFPCQTTHARIFPKRHGFAYSYLQCGFPIVSSGTKYSGIEFPSGEDRTLGRWWLRVRAEDYLERGGGAFGFYWKLRTYLRAQHVEDSEWEYAYLVTAPRFFGYAFNPVSFWYVYDREHELKKMILEVNNTFGERRMYLLDGSSPSSPPRTSDSEQTSGSEGQESQVPVEAKSKFTDVWMKDFHVSPFNSRKGSYALKAQNPFPCVDYRNPMIDNTITLKSSKDHGKLVARLYSTGKAIDTDQLGLFGTMRFILSWWWVGFVTFPRIISEAFKIFFKRKLHVWFRPEVLTSSVGRLPTSAEITLYKVFRNYLHRLVEEAEVDFNITFQASIPNVPTNMVCPTHVPGRTRPRKNMEIRVLTPAFYSRLIHYTYTSEAIDRECVFTDERNRTLWMCRPQLLPLLLPERSAMRLEEKDTPPTRRNSLDELRWWLLKKLRCPPADPAYSVTPQSSAVNVDDIRARPFSELDRYVRGFFGQQYACEYRRTVTKLFLAHRFCFGFPEIVGLVDLVIRVVLCYTAAQQLKSWSGSSAGLFSAKCLENMVTGRDWSAYSDALEVRQLDLWWLVKSALLVYSCHAYESLKGYS</sequence>
<feature type="transmembrane region" description="Helical" evidence="2">
    <location>
        <begin position="12"/>
        <end position="31"/>
    </location>
</feature>
<reference evidence="3 4" key="1">
    <citation type="submission" date="2016-05" db="EMBL/GenBank/DDBJ databases">
        <title>Comparative analysis of secretome profiles of manganese(II)-oxidizing ascomycete fungi.</title>
        <authorList>
            <consortium name="DOE Joint Genome Institute"/>
            <person name="Zeiner C.A."/>
            <person name="Purvine S.O."/>
            <person name="Zink E.M."/>
            <person name="Wu S."/>
            <person name="Pasa-Tolic L."/>
            <person name="Chaput D.L."/>
            <person name="Haridas S."/>
            <person name="Grigoriev I.V."/>
            <person name="Santelli C.M."/>
            <person name="Hansel C.M."/>
        </authorList>
    </citation>
    <scope>NUCLEOTIDE SEQUENCE [LARGE SCALE GENOMIC DNA]</scope>
    <source>
        <strain evidence="3 4">SRC1lrK2f</strain>
    </source>
</reference>
<accession>A0A177E1F1</accession>
<keyword evidence="2" id="KW-0472">Membrane</keyword>
<dbReference type="KEGG" id="aalt:CC77DRAFT_927042"/>
<dbReference type="AlphaFoldDB" id="A0A177E1F1"/>
<dbReference type="OMA" id="DVWMKDF"/>
<keyword evidence="4" id="KW-1185">Reference proteome</keyword>
<dbReference type="EMBL" id="KV441470">
    <property type="protein sequence ID" value="OAG25062.1"/>
    <property type="molecule type" value="Genomic_DNA"/>
</dbReference>
<feature type="region of interest" description="Disordered" evidence="1">
    <location>
        <begin position="200"/>
        <end position="227"/>
    </location>
</feature>
<feature type="compositionally biased region" description="Low complexity" evidence="1">
    <location>
        <begin position="202"/>
        <end position="225"/>
    </location>
</feature>
<dbReference type="InterPro" id="IPR010775">
    <property type="entry name" value="DUF1365"/>
</dbReference>
<dbReference type="RefSeq" id="XP_018390483.1">
    <property type="nucleotide sequence ID" value="XM_018533969.1"/>
</dbReference>
<proteinExistence type="predicted"/>
<evidence type="ECO:0000313" key="3">
    <source>
        <dbReference type="EMBL" id="OAG25062.1"/>
    </source>
</evidence>
<organism evidence="3 4">
    <name type="scientific">Alternaria alternata</name>
    <name type="common">Alternaria rot fungus</name>
    <name type="synonym">Torula alternata</name>
    <dbReference type="NCBI Taxonomy" id="5599"/>
    <lineage>
        <taxon>Eukaryota</taxon>
        <taxon>Fungi</taxon>
        <taxon>Dikarya</taxon>
        <taxon>Ascomycota</taxon>
        <taxon>Pezizomycotina</taxon>
        <taxon>Dothideomycetes</taxon>
        <taxon>Pleosporomycetidae</taxon>
        <taxon>Pleosporales</taxon>
        <taxon>Pleosporineae</taxon>
        <taxon>Pleosporaceae</taxon>
        <taxon>Alternaria</taxon>
        <taxon>Alternaria sect. Alternaria</taxon>
        <taxon>Alternaria alternata complex</taxon>
    </lineage>
</organism>
<dbReference type="PANTHER" id="PTHR33973">
    <property type="entry name" value="OS07G0153300 PROTEIN"/>
    <property type="match status" value="1"/>
</dbReference>